<evidence type="ECO:0000313" key="2">
    <source>
        <dbReference type="Proteomes" id="UP000664382"/>
    </source>
</evidence>
<reference evidence="1" key="1">
    <citation type="submission" date="2021-03" db="EMBL/GenBank/DDBJ databases">
        <title>Leucobacter chromiisoli sp. nov., isolated from chromium-containing soil of chemical plant.</title>
        <authorList>
            <person name="Xu Z."/>
        </authorList>
    </citation>
    <scope>NUCLEOTIDE SEQUENCE</scope>
    <source>
        <strain evidence="1">S27</strain>
    </source>
</reference>
<proteinExistence type="predicted"/>
<protein>
    <submittedName>
        <fullName evidence="1">Helicase associated domain-containing protein</fullName>
    </submittedName>
</protein>
<dbReference type="AlphaFoldDB" id="A0A939ML24"/>
<organism evidence="1 2">
    <name type="scientific">Leucobacter weissii</name>
    <dbReference type="NCBI Taxonomy" id="1983706"/>
    <lineage>
        <taxon>Bacteria</taxon>
        <taxon>Bacillati</taxon>
        <taxon>Actinomycetota</taxon>
        <taxon>Actinomycetes</taxon>
        <taxon>Micrococcales</taxon>
        <taxon>Microbacteriaceae</taxon>
        <taxon>Leucobacter</taxon>
    </lineage>
</organism>
<sequence>MTVTLVSDDWEHRFAACLAWMRTHDSHPSPREAQSPEEQRLGVWLEHQVALAEVGELPTGRFLRLREAGLWQAGRRRWRTPPRRRWRPPIINDRAAKWARIPESAAQDIRAAADVWDVRSAAHHLHAAGWRLSEIGAMLQTSSSGAGTYCAEYRPDKDRCPERDYGLAPRLRLAEQRHQAARQRKRRINGCRSRDPILQLPVEKLTRLVALHDALAEVGHHTSAATRSDVWTAEFRGLLVELAERGGVTLTGLARVTGLDRDVLRTAARP</sequence>
<dbReference type="RefSeq" id="WP_208095247.1">
    <property type="nucleotide sequence ID" value="NZ_JAGDYM010000003.1"/>
</dbReference>
<comment type="caution">
    <text evidence="1">The sequence shown here is derived from an EMBL/GenBank/DDBJ whole genome shotgun (WGS) entry which is preliminary data.</text>
</comment>
<keyword evidence="2" id="KW-1185">Reference proteome</keyword>
<accession>A0A939ML24</accession>
<dbReference type="EMBL" id="JAGDYM010000003">
    <property type="protein sequence ID" value="MBO1900607.1"/>
    <property type="molecule type" value="Genomic_DNA"/>
</dbReference>
<evidence type="ECO:0000313" key="1">
    <source>
        <dbReference type="EMBL" id="MBO1900607.1"/>
    </source>
</evidence>
<gene>
    <name evidence="1" type="ORF">J4H92_01425</name>
</gene>
<name>A0A939ML24_9MICO</name>
<dbReference type="Proteomes" id="UP000664382">
    <property type="component" value="Unassembled WGS sequence"/>
</dbReference>